<gene>
    <name evidence="1" type="ORF">BJY20_000952</name>
</gene>
<accession>A0A852VQ17</accession>
<sequence length="129" mass="13659">MSGSVRVTVVVDAANCVGSVPDGWWRDRVAATRRLRDSISPDDLRRALDLDETPLVVLVVEGRARGVESSEAVRVVDAPGIGDDCIVEVAEQSTAQGEGVVVVTADRGLRSRVVSLGARVVGPRVVRSN</sequence>
<proteinExistence type="predicted"/>
<dbReference type="AlphaFoldDB" id="A0A852VQ17"/>
<dbReference type="EMBL" id="JACCAE010000001">
    <property type="protein sequence ID" value="NYF97560.1"/>
    <property type="molecule type" value="Genomic_DNA"/>
</dbReference>
<reference evidence="1 2" key="1">
    <citation type="submission" date="2020-07" db="EMBL/GenBank/DDBJ databases">
        <title>Sequencing the genomes of 1000 actinobacteria strains.</title>
        <authorList>
            <person name="Klenk H.-P."/>
        </authorList>
    </citation>
    <scope>NUCLEOTIDE SEQUENCE [LARGE SCALE GENOMIC DNA]</scope>
    <source>
        <strain evidence="1 2">DSM 26154</strain>
    </source>
</reference>
<dbReference type="RefSeq" id="WP_185990478.1">
    <property type="nucleotide sequence ID" value="NZ_JACCAE010000001.1"/>
</dbReference>
<comment type="caution">
    <text evidence="1">The sequence shown here is derived from an EMBL/GenBank/DDBJ whole genome shotgun (WGS) entry which is preliminary data.</text>
</comment>
<name>A0A852VQ17_9MICO</name>
<evidence type="ECO:0000313" key="1">
    <source>
        <dbReference type="EMBL" id="NYF97560.1"/>
    </source>
</evidence>
<keyword evidence="2" id="KW-1185">Reference proteome</keyword>
<organism evidence="1 2">
    <name type="scientific">Janibacter cremeus</name>
    <dbReference type="NCBI Taxonomy" id="1285192"/>
    <lineage>
        <taxon>Bacteria</taxon>
        <taxon>Bacillati</taxon>
        <taxon>Actinomycetota</taxon>
        <taxon>Actinomycetes</taxon>
        <taxon>Micrococcales</taxon>
        <taxon>Intrasporangiaceae</taxon>
        <taxon>Janibacter</taxon>
    </lineage>
</organism>
<evidence type="ECO:0008006" key="3">
    <source>
        <dbReference type="Google" id="ProtNLM"/>
    </source>
</evidence>
<protein>
    <recommendedName>
        <fullName evidence="3">NTP pyrophosphohydrolase</fullName>
    </recommendedName>
</protein>
<evidence type="ECO:0000313" key="2">
    <source>
        <dbReference type="Proteomes" id="UP000554054"/>
    </source>
</evidence>
<dbReference type="Proteomes" id="UP000554054">
    <property type="component" value="Unassembled WGS sequence"/>
</dbReference>